<dbReference type="PANTHER" id="PTHR43591">
    <property type="entry name" value="METHYLTRANSFERASE"/>
    <property type="match status" value="1"/>
</dbReference>
<dbReference type="InterPro" id="IPR029063">
    <property type="entry name" value="SAM-dependent_MTases_sf"/>
</dbReference>
<dbReference type="EMBL" id="CP031390">
    <property type="protein sequence ID" value="QPH16513.1"/>
    <property type="molecule type" value="Genomic_DNA"/>
</dbReference>
<dbReference type="OrthoDB" id="2013972at2759"/>
<dbReference type="PANTHER" id="PTHR43591:SF105">
    <property type="entry name" value="METHYLTRANSFERASE DOMAIN-CONTAINING PROTEIN-RELATED"/>
    <property type="match status" value="1"/>
</dbReference>
<feature type="compositionally biased region" description="Basic and acidic residues" evidence="2">
    <location>
        <begin position="61"/>
        <end position="70"/>
    </location>
</feature>
<feature type="region of interest" description="Disordered" evidence="2">
    <location>
        <begin position="1"/>
        <end position="70"/>
    </location>
</feature>
<sequence>MEGARLHPTRQASGGTSKDGGVGVNQGIQPTMASISSSHNDVPSSDDCSDEDEDEDDAGSEECHGSDRDCETRTLYPQRGYYRPPSECGTTYTSYCERAFSDRGSSTRSLWARDLDYREINGRSYCRNYHMPNDETEQLRLTIQHQVILHAFDGELTLAPIDNPSNVLDVGTGTGEWAIRFAELYPDCEVVGTDISAIQESRGVPMNVFFEIEDAEEWDRPTEHYDLVHVRMLEGSFRDWCSVYENIYDSLKPGGWVQISDMDGKEGSYQFFSSFPPDAPIFRIMKDLFDGAEKAGRPRGIDHLDPDRFRKVGFVDVQFIEKHFPMAIHEDMVGKLWLMAWLDGLEAYALRTLTEEGGWDPDVALRDLRETARELANRAQNEETCKTMTLTMRVIVARKPVAAAESPASSKSSS</sequence>
<protein>
    <recommendedName>
        <fullName evidence="5">Methyltransferase</fullName>
    </recommendedName>
</protein>
<evidence type="ECO:0000313" key="4">
    <source>
        <dbReference type="Proteomes" id="UP000594364"/>
    </source>
</evidence>
<reference evidence="3 4" key="1">
    <citation type="journal article" date="2018" name="PLoS Genet.">
        <title>Repeat elements organise 3D genome structure and mediate transcription in the filamentous fungus Epichloe festucae.</title>
        <authorList>
            <person name="Winter D.J."/>
            <person name="Ganley A.R.D."/>
            <person name="Young C.A."/>
            <person name="Liachko I."/>
            <person name="Schardl C.L."/>
            <person name="Dupont P.Y."/>
            <person name="Berry D."/>
            <person name="Ram A."/>
            <person name="Scott B."/>
            <person name="Cox M.P."/>
        </authorList>
    </citation>
    <scope>NUCLEOTIDE SEQUENCE [LARGE SCALE GENOMIC DNA]</scope>
    <source>
        <strain evidence="3 4">Fl1</strain>
    </source>
</reference>
<gene>
    <name evidence="3" type="ORF">C2857_001180</name>
</gene>
<evidence type="ECO:0000256" key="1">
    <source>
        <dbReference type="ARBA" id="ARBA00038158"/>
    </source>
</evidence>
<dbReference type="Pfam" id="PF13489">
    <property type="entry name" value="Methyltransf_23"/>
    <property type="match status" value="1"/>
</dbReference>
<dbReference type="AlphaFoldDB" id="A0A7U3Q299"/>
<evidence type="ECO:0000313" key="3">
    <source>
        <dbReference type="EMBL" id="QPH16513.1"/>
    </source>
</evidence>
<feature type="compositionally biased region" description="Acidic residues" evidence="2">
    <location>
        <begin position="47"/>
        <end position="60"/>
    </location>
</feature>
<comment type="similarity">
    <text evidence="1">Belongs to the methyltransferase superfamily. LaeA methyltransferase family.</text>
</comment>
<accession>A0A7U3Q299</accession>
<evidence type="ECO:0008006" key="5">
    <source>
        <dbReference type="Google" id="ProtNLM"/>
    </source>
</evidence>
<dbReference type="Gene3D" id="3.40.50.150">
    <property type="entry name" value="Vaccinia Virus protein VP39"/>
    <property type="match status" value="1"/>
</dbReference>
<evidence type="ECO:0000256" key="2">
    <source>
        <dbReference type="SAM" id="MobiDB-lite"/>
    </source>
</evidence>
<dbReference type="Proteomes" id="UP000594364">
    <property type="component" value="Chromosome 6"/>
</dbReference>
<feature type="compositionally biased region" description="Polar residues" evidence="2">
    <location>
        <begin position="26"/>
        <end position="43"/>
    </location>
</feature>
<keyword evidence="4" id="KW-1185">Reference proteome</keyword>
<proteinExistence type="inferred from homology"/>
<dbReference type="GO" id="GO:0008168">
    <property type="term" value="F:methyltransferase activity"/>
    <property type="evidence" value="ECO:0007669"/>
    <property type="project" value="TreeGrafter"/>
</dbReference>
<dbReference type="CDD" id="cd02440">
    <property type="entry name" value="AdoMet_MTases"/>
    <property type="match status" value="1"/>
</dbReference>
<name>A0A7U3Q299_EPIFF</name>
<dbReference type="SUPFAM" id="SSF53335">
    <property type="entry name" value="S-adenosyl-L-methionine-dependent methyltransferases"/>
    <property type="match status" value="1"/>
</dbReference>
<organism evidence="3 4">
    <name type="scientific">Epichloe festucae (strain Fl1)</name>
    <dbReference type="NCBI Taxonomy" id="877507"/>
    <lineage>
        <taxon>Eukaryota</taxon>
        <taxon>Fungi</taxon>
        <taxon>Dikarya</taxon>
        <taxon>Ascomycota</taxon>
        <taxon>Pezizomycotina</taxon>
        <taxon>Sordariomycetes</taxon>
        <taxon>Hypocreomycetidae</taxon>
        <taxon>Hypocreales</taxon>
        <taxon>Clavicipitaceae</taxon>
        <taxon>Epichloe</taxon>
    </lineage>
</organism>